<dbReference type="CDD" id="cd00590">
    <property type="entry name" value="RRM_SF"/>
    <property type="match status" value="1"/>
</dbReference>
<keyword evidence="1 2" id="KW-0694">RNA-binding</keyword>
<proteinExistence type="predicted"/>
<reference evidence="5" key="1">
    <citation type="submission" date="2023-06" db="EMBL/GenBank/DDBJ databases">
        <title>Genome-scale phylogeny and comparative genomics of the fungal order Sordariales.</title>
        <authorList>
            <consortium name="Lawrence Berkeley National Laboratory"/>
            <person name="Hensen N."/>
            <person name="Bonometti L."/>
            <person name="Westerberg I."/>
            <person name="Brannstrom I.O."/>
            <person name="Guillou S."/>
            <person name="Cros-Aarteil S."/>
            <person name="Calhoun S."/>
            <person name="Haridas S."/>
            <person name="Kuo A."/>
            <person name="Mondo S."/>
            <person name="Pangilinan J."/>
            <person name="Riley R."/>
            <person name="Labutti K."/>
            <person name="Andreopoulos B."/>
            <person name="Lipzen A."/>
            <person name="Chen C."/>
            <person name="Yanf M."/>
            <person name="Daum C."/>
            <person name="Ng V."/>
            <person name="Clum A."/>
            <person name="Steindorff A."/>
            <person name="Ohm R."/>
            <person name="Martin F."/>
            <person name="Silar P."/>
            <person name="Natvig D."/>
            <person name="Lalanne C."/>
            <person name="Gautier V."/>
            <person name="Ament-Velasquez S.L."/>
            <person name="Kruys A."/>
            <person name="Hutchinson M.I."/>
            <person name="Powell A.J."/>
            <person name="Barry K."/>
            <person name="Miller A.N."/>
            <person name="Grigoriev I.V."/>
            <person name="Debuchy R."/>
            <person name="Gladieux P."/>
            <person name="Thoren M.H."/>
            <person name="Johannesson H."/>
        </authorList>
    </citation>
    <scope>NUCLEOTIDE SEQUENCE</scope>
    <source>
        <strain evidence="5">PSN4</strain>
    </source>
</reference>
<dbReference type="SMART" id="SM00360">
    <property type="entry name" value="RRM"/>
    <property type="match status" value="2"/>
</dbReference>
<dbReference type="InterPro" id="IPR052462">
    <property type="entry name" value="SLIRP/GR-RBP-like"/>
</dbReference>
<dbReference type="PROSITE" id="PS50102">
    <property type="entry name" value="RRM"/>
    <property type="match status" value="2"/>
</dbReference>
<evidence type="ECO:0000256" key="2">
    <source>
        <dbReference type="PROSITE-ProRule" id="PRU00176"/>
    </source>
</evidence>
<feature type="compositionally biased region" description="Low complexity" evidence="3">
    <location>
        <begin position="61"/>
        <end position="75"/>
    </location>
</feature>
<dbReference type="Gene3D" id="3.30.70.330">
    <property type="match status" value="2"/>
</dbReference>
<evidence type="ECO:0000313" key="6">
    <source>
        <dbReference type="Proteomes" id="UP001239445"/>
    </source>
</evidence>
<feature type="domain" description="RRM" evidence="4">
    <location>
        <begin position="196"/>
        <end position="274"/>
    </location>
</feature>
<accession>A0AAJ0BGU5</accession>
<dbReference type="InterPro" id="IPR000504">
    <property type="entry name" value="RRM_dom"/>
</dbReference>
<evidence type="ECO:0000256" key="1">
    <source>
        <dbReference type="ARBA" id="ARBA00022884"/>
    </source>
</evidence>
<evidence type="ECO:0000259" key="4">
    <source>
        <dbReference type="PROSITE" id="PS50102"/>
    </source>
</evidence>
<name>A0AAJ0BGU5_9PEZI</name>
<feature type="region of interest" description="Disordered" evidence="3">
    <location>
        <begin position="262"/>
        <end position="284"/>
    </location>
</feature>
<dbReference type="Proteomes" id="UP001239445">
    <property type="component" value="Unassembled WGS sequence"/>
</dbReference>
<dbReference type="AlphaFoldDB" id="A0AAJ0BGU5"/>
<dbReference type="PANTHER" id="PTHR48027">
    <property type="entry name" value="HETEROGENEOUS NUCLEAR RIBONUCLEOPROTEIN 87F-RELATED"/>
    <property type="match status" value="1"/>
</dbReference>
<feature type="region of interest" description="Disordered" evidence="3">
    <location>
        <begin position="56"/>
        <end position="95"/>
    </location>
</feature>
<gene>
    <name evidence="5" type="ORF">QBC47DRAFT_376847</name>
</gene>
<dbReference type="SUPFAM" id="SSF54928">
    <property type="entry name" value="RNA-binding domain, RBD"/>
    <property type="match status" value="1"/>
</dbReference>
<dbReference type="InterPro" id="IPR012677">
    <property type="entry name" value="Nucleotide-bd_a/b_plait_sf"/>
</dbReference>
<dbReference type="Pfam" id="PF00076">
    <property type="entry name" value="RRM_1"/>
    <property type="match status" value="2"/>
</dbReference>
<evidence type="ECO:0000256" key="3">
    <source>
        <dbReference type="SAM" id="MobiDB-lite"/>
    </source>
</evidence>
<sequence>MHCVRRAALRSAIAASRQLSQKATPASFAVQATTKPALPKQIQAVPARFFSLTARARNVEEPPTAETATAESTNAETEEANPLKQGLNQPSRAGRRGYVDPTPYAIFVHNITFEADDGHLTSAFSKYGEVVEARIARDSAGLPKGFGFVFFKDEESVHNAVENCDGTFWHGRQIHVKPRLKREPPPRKPRTSGPTETLYIGGIPQDATDSDLNHFFRGLKNVKEVRVAVDRTTGWPRGFAHVDFTDVDSAVAAKSQLDGSQLGGRPLTLDYAESGPRKTISKKD</sequence>
<keyword evidence="6" id="KW-1185">Reference proteome</keyword>
<feature type="domain" description="RRM" evidence="4">
    <location>
        <begin position="104"/>
        <end position="181"/>
    </location>
</feature>
<dbReference type="GO" id="GO:0003723">
    <property type="term" value="F:RNA binding"/>
    <property type="evidence" value="ECO:0007669"/>
    <property type="project" value="UniProtKB-UniRule"/>
</dbReference>
<protein>
    <recommendedName>
        <fullName evidence="4">RRM domain-containing protein</fullName>
    </recommendedName>
</protein>
<evidence type="ECO:0000313" key="5">
    <source>
        <dbReference type="EMBL" id="KAK1757727.1"/>
    </source>
</evidence>
<dbReference type="InterPro" id="IPR035979">
    <property type="entry name" value="RBD_domain_sf"/>
</dbReference>
<organism evidence="5 6">
    <name type="scientific">Echria macrotheca</name>
    <dbReference type="NCBI Taxonomy" id="438768"/>
    <lineage>
        <taxon>Eukaryota</taxon>
        <taxon>Fungi</taxon>
        <taxon>Dikarya</taxon>
        <taxon>Ascomycota</taxon>
        <taxon>Pezizomycotina</taxon>
        <taxon>Sordariomycetes</taxon>
        <taxon>Sordariomycetidae</taxon>
        <taxon>Sordariales</taxon>
        <taxon>Schizotheciaceae</taxon>
        <taxon>Echria</taxon>
    </lineage>
</organism>
<dbReference type="EMBL" id="MU839830">
    <property type="protein sequence ID" value="KAK1757727.1"/>
    <property type="molecule type" value="Genomic_DNA"/>
</dbReference>
<comment type="caution">
    <text evidence="5">The sequence shown here is derived from an EMBL/GenBank/DDBJ whole genome shotgun (WGS) entry which is preliminary data.</text>
</comment>